<evidence type="ECO:0000256" key="5">
    <source>
        <dbReference type="ARBA" id="ARBA00023136"/>
    </source>
</evidence>
<feature type="transmembrane region" description="Helical" evidence="7">
    <location>
        <begin position="134"/>
        <end position="150"/>
    </location>
</feature>
<sequence length="154" mass="17444">MLGGVCGGIAEYFNIDPTLIRLAFVLFFFADGAGILAYIIGWFIIPEKKKTDNDYHTKSGTSDDNYSEASTGYHEYQKKESETENSRKETKTEDDSFSFKLKGGSQRMWGLLLVLIGGAFLVRYWFPFVFVEKMWPLLIILVGLAFLLKGKKGE</sequence>
<feature type="domain" description="Phage shock protein PspC N-terminal" evidence="8">
    <location>
        <begin position="1"/>
        <end position="48"/>
    </location>
</feature>
<evidence type="ECO:0000259" key="8">
    <source>
        <dbReference type="Pfam" id="PF04024"/>
    </source>
</evidence>
<comment type="subcellular location">
    <subcellularLocation>
        <location evidence="1">Cell membrane</location>
        <topology evidence="1">Single-pass membrane protein</topology>
    </subcellularLocation>
</comment>
<accession>M1PW55</accession>
<keyword evidence="4 7" id="KW-1133">Transmembrane helix</keyword>
<feature type="transmembrane region" description="Helical" evidence="7">
    <location>
        <begin position="108"/>
        <end position="128"/>
    </location>
</feature>
<feature type="transmembrane region" description="Helical" evidence="7">
    <location>
        <begin position="20"/>
        <end position="45"/>
    </location>
</feature>
<proteinExistence type="predicted"/>
<dbReference type="PANTHER" id="PTHR33885:SF3">
    <property type="entry name" value="PHAGE SHOCK PROTEIN C"/>
    <property type="match status" value="1"/>
</dbReference>
<dbReference type="PANTHER" id="PTHR33885">
    <property type="entry name" value="PHAGE SHOCK PROTEIN C"/>
    <property type="match status" value="1"/>
</dbReference>
<evidence type="ECO:0000256" key="1">
    <source>
        <dbReference type="ARBA" id="ARBA00004162"/>
    </source>
</evidence>
<reference evidence="10" key="1">
    <citation type="journal article" date="2013" name="Syst. Appl. Microbiol.">
        <title>New insights into the archaeal diversity of a hypersaline microbial mat obtained by a metagenomic approach.</title>
        <authorList>
            <person name="Lopez-Lopez A."/>
            <person name="Richter M."/>
            <person name="Pena A."/>
            <person name="Tamames J."/>
            <person name="Rossello-Mora R."/>
        </authorList>
    </citation>
    <scope>NUCLEOTIDE SEQUENCE</scope>
</reference>
<dbReference type="InterPro" id="IPR054331">
    <property type="entry name" value="LiaF_TM"/>
</dbReference>
<dbReference type="GO" id="GO:0005886">
    <property type="term" value="C:plasma membrane"/>
    <property type="evidence" value="ECO:0007669"/>
    <property type="project" value="UniProtKB-SubCell"/>
</dbReference>
<evidence type="ECO:0000256" key="2">
    <source>
        <dbReference type="ARBA" id="ARBA00022475"/>
    </source>
</evidence>
<feature type="domain" description="LiaF transmembrane" evidence="9">
    <location>
        <begin position="103"/>
        <end position="153"/>
    </location>
</feature>
<dbReference type="InterPro" id="IPR052027">
    <property type="entry name" value="PspC"/>
</dbReference>
<dbReference type="EMBL" id="JX684090">
    <property type="protein sequence ID" value="AGF93394.1"/>
    <property type="molecule type" value="Genomic_DNA"/>
</dbReference>
<evidence type="ECO:0000259" key="9">
    <source>
        <dbReference type="Pfam" id="PF22570"/>
    </source>
</evidence>
<evidence type="ECO:0000313" key="10">
    <source>
        <dbReference type="EMBL" id="AGF93394.1"/>
    </source>
</evidence>
<evidence type="ECO:0000256" key="6">
    <source>
        <dbReference type="SAM" id="MobiDB-lite"/>
    </source>
</evidence>
<dbReference type="Pfam" id="PF04024">
    <property type="entry name" value="PspC"/>
    <property type="match status" value="1"/>
</dbReference>
<evidence type="ECO:0000256" key="7">
    <source>
        <dbReference type="SAM" id="Phobius"/>
    </source>
</evidence>
<protein>
    <submittedName>
        <fullName evidence="10">Membrane protein containing PspC domain protein</fullName>
    </submittedName>
</protein>
<feature type="region of interest" description="Disordered" evidence="6">
    <location>
        <begin position="53"/>
        <end position="92"/>
    </location>
</feature>
<organism evidence="10">
    <name type="scientific">uncultured organism</name>
    <dbReference type="NCBI Taxonomy" id="155900"/>
    <lineage>
        <taxon>unclassified sequences</taxon>
        <taxon>environmental samples</taxon>
    </lineage>
</organism>
<evidence type="ECO:0000256" key="3">
    <source>
        <dbReference type="ARBA" id="ARBA00022692"/>
    </source>
</evidence>
<feature type="compositionally biased region" description="Basic and acidic residues" evidence="6">
    <location>
        <begin position="75"/>
        <end position="92"/>
    </location>
</feature>
<name>M1PW55_9ZZZZ</name>
<dbReference type="AlphaFoldDB" id="M1PW55"/>
<keyword evidence="2" id="KW-1003">Cell membrane</keyword>
<dbReference type="Pfam" id="PF22570">
    <property type="entry name" value="LiaF-TM"/>
    <property type="match status" value="1"/>
</dbReference>
<keyword evidence="5 7" id="KW-0472">Membrane</keyword>
<evidence type="ECO:0000256" key="4">
    <source>
        <dbReference type="ARBA" id="ARBA00022989"/>
    </source>
</evidence>
<keyword evidence="3 7" id="KW-0812">Transmembrane</keyword>
<dbReference type="InterPro" id="IPR007168">
    <property type="entry name" value="Phageshock_PspC_N"/>
</dbReference>
<feature type="compositionally biased region" description="Polar residues" evidence="6">
    <location>
        <begin position="58"/>
        <end position="70"/>
    </location>
</feature>
<gene>
    <name evidence="10" type="ORF">FLSS-24_0025</name>
</gene>